<evidence type="ECO:0000256" key="1">
    <source>
        <dbReference type="SAM" id="Phobius"/>
    </source>
</evidence>
<dbReference type="EMBL" id="CP001390">
    <property type="protein sequence ID" value="ACM21258.1"/>
    <property type="molecule type" value="Genomic_DNA"/>
</dbReference>
<feature type="transmembrane region" description="Helical" evidence="1">
    <location>
        <begin position="6"/>
        <end position="25"/>
    </location>
</feature>
<reference evidence="2 3" key="1">
    <citation type="submission" date="2009-01" db="EMBL/GenBank/DDBJ databases">
        <title>Complete sequence of Geobacter sp. FRC-32.</title>
        <authorList>
            <consortium name="US DOE Joint Genome Institute"/>
            <person name="Lucas S."/>
            <person name="Copeland A."/>
            <person name="Lapidus A."/>
            <person name="Glavina del Rio T."/>
            <person name="Dalin E."/>
            <person name="Tice H."/>
            <person name="Bruce D."/>
            <person name="Goodwin L."/>
            <person name="Pitluck S."/>
            <person name="Saunders E."/>
            <person name="Brettin T."/>
            <person name="Detter J.C."/>
            <person name="Han C."/>
            <person name="Larimer F."/>
            <person name="Land M."/>
            <person name="Hauser L."/>
            <person name="Kyrpides N."/>
            <person name="Ovchinnikova G."/>
            <person name="Kostka J."/>
            <person name="Richardson P."/>
        </authorList>
    </citation>
    <scope>NUCLEOTIDE SEQUENCE [LARGE SCALE GENOMIC DNA]</scope>
    <source>
        <strain evidence="3">DSM 22248 / JCM 15807 / FRC-32</strain>
    </source>
</reference>
<keyword evidence="1" id="KW-0812">Transmembrane</keyword>
<dbReference type="HOGENOM" id="CLU_220935_0_0_7"/>
<keyword evidence="3" id="KW-1185">Reference proteome</keyword>
<keyword evidence="1" id="KW-0472">Membrane</keyword>
<dbReference type="STRING" id="316067.Geob_2915"/>
<organism evidence="2 3">
    <name type="scientific">Geotalea daltonii (strain DSM 22248 / JCM 15807 / FRC-32)</name>
    <name type="common">Geobacter daltonii</name>
    <dbReference type="NCBI Taxonomy" id="316067"/>
    <lineage>
        <taxon>Bacteria</taxon>
        <taxon>Pseudomonadati</taxon>
        <taxon>Thermodesulfobacteriota</taxon>
        <taxon>Desulfuromonadia</taxon>
        <taxon>Geobacterales</taxon>
        <taxon>Geobacteraceae</taxon>
        <taxon>Geotalea</taxon>
    </lineage>
</organism>
<proteinExistence type="predicted"/>
<dbReference type="AlphaFoldDB" id="B9M2R2"/>
<accession>B9M2R2</accession>
<sequence length="33" mass="3713">MFGFSSGDWLFIALVMVTIFACVAISDMNRKNK</sequence>
<evidence type="ECO:0000313" key="3">
    <source>
        <dbReference type="Proteomes" id="UP000007721"/>
    </source>
</evidence>
<dbReference type="Proteomes" id="UP000007721">
    <property type="component" value="Chromosome"/>
</dbReference>
<keyword evidence="1" id="KW-1133">Transmembrane helix</keyword>
<name>B9M2R2_GEODF</name>
<protein>
    <submittedName>
        <fullName evidence="2">Uncharacterized protein</fullName>
    </submittedName>
</protein>
<evidence type="ECO:0000313" key="2">
    <source>
        <dbReference type="EMBL" id="ACM21258.1"/>
    </source>
</evidence>
<gene>
    <name evidence="2" type="ordered locus">Geob_2915</name>
</gene>
<dbReference type="KEGG" id="geo:Geob_2915"/>